<dbReference type="PROSITE" id="PS00107">
    <property type="entry name" value="PROTEIN_KINASE_ATP"/>
    <property type="match status" value="1"/>
</dbReference>
<dbReference type="InterPro" id="IPR045270">
    <property type="entry name" value="STKc_AGC"/>
</dbReference>
<dbReference type="OMA" id="QMETEND"/>
<keyword evidence="11" id="KW-1185">Reference proteome</keyword>
<keyword evidence="1" id="KW-0723">Serine/threonine-protein kinase</keyword>
<dbReference type="PROSITE" id="PS50011">
    <property type="entry name" value="PROTEIN_KINASE_DOM"/>
    <property type="match status" value="1"/>
</dbReference>
<feature type="binding site" evidence="7">
    <location>
        <position position="231"/>
    </location>
    <ligand>
        <name>ATP</name>
        <dbReference type="ChEBI" id="CHEBI:30616"/>
    </ligand>
</feature>
<dbReference type="GO" id="GO:0005524">
    <property type="term" value="F:ATP binding"/>
    <property type="evidence" value="ECO:0007669"/>
    <property type="project" value="UniProtKB-UniRule"/>
</dbReference>
<dbReference type="SMART" id="SM00133">
    <property type="entry name" value="S_TK_X"/>
    <property type="match status" value="1"/>
</dbReference>
<dbReference type="EMBL" id="CAJJDM010000001">
    <property type="protein sequence ID" value="CAD8042799.1"/>
    <property type="molecule type" value="Genomic_DNA"/>
</dbReference>
<gene>
    <name evidence="10" type="ORF">PPRIM_AZ9-3.1.T0040013</name>
</gene>
<dbReference type="CDD" id="cd05123">
    <property type="entry name" value="STKc_AGC"/>
    <property type="match status" value="1"/>
</dbReference>
<evidence type="ECO:0000256" key="3">
    <source>
        <dbReference type="ARBA" id="ARBA00022679"/>
    </source>
</evidence>
<dbReference type="InterPro" id="IPR008271">
    <property type="entry name" value="Ser/Thr_kinase_AS"/>
</dbReference>
<keyword evidence="4 7" id="KW-0547">Nucleotide-binding</keyword>
<dbReference type="Pfam" id="PF00069">
    <property type="entry name" value="Pkinase"/>
    <property type="match status" value="1"/>
</dbReference>
<evidence type="ECO:0000256" key="1">
    <source>
        <dbReference type="ARBA" id="ARBA00022527"/>
    </source>
</evidence>
<comment type="caution">
    <text evidence="10">The sequence shown here is derived from an EMBL/GenBank/DDBJ whole genome shotgun (WGS) entry which is preliminary data.</text>
</comment>
<dbReference type="FunFam" id="3.30.200.20:FF:000537">
    <property type="entry name" value="Non-specific serine/threonine protein kinase"/>
    <property type="match status" value="1"/>
</dbReference>
<evidence type="ECO:0000256" key="5">
    <source>
        <dbReference type="ARBA" id="ARBA00022777"/>
    </source>
</evidence>
<dbReference type="AlphaFoldDB" id="A0A8S1JN31"/>
<evidence type="ECO:0000313" key="10">
    <source>
        <dbReference type="EMBL" id="CAD8042799.1"/>
    </source>
</evidence>
<evidence type="ECO:0000259" key="9">
    <source>
        <dbReference type="PROSITE" id="PS51285"/>
    </source>
</evidence>
<accession>A0A8S1JN31</accession>
<dbReference type="PROSITE" id="PS51285">
    <property type="entry name" value="AGC_KINASE_CTER"/>
    <property type="match status" value="1"/>
</dbReference>
<dbReference type="InterPro" id="IPR000719">
    <property type="entry name" value="Prot_kinase_dom"/>
</dbReference>
<dbReference type="InterPro" id="IPR000961">
    <property type="entry name" value="AGC-kinase_C"/>
</dbReference>
<keyword evidence="6 7" id="KW-0067">ATP-binding</keyword>
<feature type="domain" description="AGC-kinase C-terminal" evidence="9">
    <location>
        <begin position="457"/>
        <end position="522"/>
    </location>
</feature>
<evidence type="ECO:0000256" key="7">
    <source>
        <dbReference type="PROSITE-ProRule" id="PRU10141"/>
    </source>
</evidence>
<evidence type="ECO:0000256" key="2">
    <source>
        <dbReference type="ARBA" id="ARBA00022553"/>
    </source>
</evidence>
<dbReference type="GO" id="GO:0004674">
    <property type="term" value="F:protein serine/threonine kinase activity"/>
    <property type="evidence" value="ECO:0007669"/>
    <property type="project" value="UniProtKB-KW"/>
</dbReference>
<dbReference type="InterPro" id="IPR017441">
    <property type="entry name" value="Protein_kinase_ATP_BS"/>
</dbReference>
<evidence type="ECO:0000313" key="11">
    <source>
        <dbReference type="Proteomes" id="UP000688137"/>
    </source>
</evidence>
<dbReference type="PANTHER" id="PTHR24351">
    <property type="entry name" value="RIBOSOMAL PROTEIN S6 KINASE"/>
    <property type="match status" value="1"/>
</dbReference>
<keyword evidence="3" id="KW-0808">Transferase</keyword>
<dbReference type="FunFam" id="1.10.510.10:FF:000048">
    <property type="entry name" value="Protein kinase C"/>
    <property type="match status" value="1"/>
</dbReference>
<proteinExistence type="predicted"/>
<reference evidence="10" key="1">
    <citation type="submission" date="2021-01" db="EMBL/GenBank/DDBJ databases">
        <authorList>
            <consortium name="Genoscope - CEA"/>
            <person name="William W."/>
        </authorList>
    </citation>
    <scope>NUCLEOTIDE SEQUENCE</scope>
</reference>
<organism evidence="10 11">
    <name type="scientific">Paramecium primaurelia</name>
    <dbReference type="NCBI Taxonomy" id="5886"/>
    <lineage>
        <taxon>Eukaryota</taxon>
        <taxon>Sar</taxon>
        <taxon>Alveolata</taxon>
        <taxon>Ciliophora</taxon>
        <taxon>Intramacronucleata</taxon>
        <taxon>Oligohymenophorea</taxon>
        <taxon>Peniculida</taxon>
        <taxon>Parameciidae</taxon>
        <taxon>Paramecium</taxon>
    </lineage>
</organism>
<feature type="domain" description="Protein kinase" evidence="8">
    <location>
        <begin position="202"/>
        <end position="456"/>
    </location>
</feature>
<evidence type="ECO:0000256" key="6">
    <source>
        <dbReference type="ARBA" id="ARBA00022840"/>
    </source>
</evidence>
<evidence type="ECO:0000259" key="8">
    <source>
        <dbReference type="PROSITE" id="PS50011"/>
    </source>
</evidence>
<protein>
    <submittedName>
        <fullName evidence="10">Uncharacterized protein</fullName>
    </submittedName>
</protein>
<evidence type="ECO:0000256" key="4">
    <source>
        <dbReference type="ARBA" id="ARBA00022741"/>
    </source>
</evidence>
<keyword evidence="2" id="KW-0597">Phosphoprotein</keyword>
<name>A0A8S1JN31_PARPR</name>
<sequence>MDLLFQFNFHKEISQFLELFCNFIDIVSLTSPKMILLEMLLESFFVNLAMHSIKSHLIMLFVQQSYLNIISEIGFIQMLPQVLFKEMQKIFLINEEKNLDQNNCVCEQCNFSFDDFAFFTIQTYPFVLETLISFILKVFYIIYMGQCLNCFKKNEETQQDVVSQQANTNSKPLNEYQTETITFNKQSIVLTNDSQKLNVTDFKLLKTLGRGNFGKVLLVRKRSSGKMYAMKIVNKYDLQVKKQVEYAKTERIILEKISHPFISKLHYAFQTQQKLYYVIDYCAGGELFFHLRRAYKFKENQVQFYAVEIIIALEYLHDSKILYRDLKPENILLCSDGHIKLIDFGLSKIISNRDKPSYSIVGTPEYLAPEIYSDDKLGHDESCDWWSLGALMYEMLTGAAPWYSQDRTLMFRNRSEKPIEMKPWFSESCSSLLTGLLNNNPKQRINIQQIKKHPFFQDIDWNQAQNRQLIPPIIPELNDELDLRYFNKMFLDEPAIDSPVNKKELYDNYDYFTYNSEVITES</sequence>
<dbReference type="SMART" id="SM00220">
    <property type="entry name" value="S_TKc"/>
    <property type="match status" value="1"/>
</dbReference>
<dbReference type="Proteomes" id="UP000688137">
    <property type="component" value="Unassembled WGS sequence"/>
</dbReference>
<dbReference type="PROSITE" id="PS00108">
    <property type="entry name" value="PROTEIN_KINASE_ST"/>
    <property type="match status" value="1"/>
</dbReference>
<keyword evidence="5" id="KW-0418">Kinase</keyword>